<dbReference type="EMBL" id="JBBPBF010000060">
    <property type="protein sequence ID" value="KAK7605942.1"/>
    <property type="molecule type" value="Genomic_DNA"/>
</dbReference>
<keyword evidence="3" id="KW-1185">Reference proteome</keyword>
<dbReference type="Proteomes" id="UP001367316">
    <property type="component" value="Unassembled WGS sequence"/>
</dbReference>
<accession>A0ABR1MSM6</accession>
<feature type="compositionally biased region" description="Polar residues" evidence="1">
    <location>
        <begin position="1"/>
        <end position="18"/>
    </location>
</feature>
<protein>
    <submittedName>
        <fullName evidence="2">Uncharacterized protein</fullName>
    </submittedName>
</protein>
<evidence type="ECO:0000313" key="3">
    <source>
        <dbReference type="Proteomes" id="UP001367316"/>
    </source>
</evidence>
<sequence length="233" mass="25456">MPPSQNVTLSPSSTQNHPQLHIPASDHTKAPEEAGVEVGSEVGRGRHAEQCLPDAIDDDDFNRFHSDSDEEAAPSAQEVKSSPQHSKNVNIRRLRSRSFDSSLPRPRKLSTIAAEQSGSFLRPLTLPPRPPLQSPLTPFSSHHDLSLRSPSPPLFEPAKTSEVDAIGLNEPEKSLLVVNGAEKDYSVDAIEIETGLRELADDRWLSHGTIVLLGRIFSFPGAELLETAEPEDN</sequence>
<name>A0ABR1MSM6_9PEZI</name>
<gene>
    <name evidence="2" type="ORF">JOL62DRAFT_391950</name>
</gene>
<organism evidence="2 3">
    <name type="scientific">Phyllosticta paracitricarpa</name>
    <dbReference type="NCBI Taxonomy" id="2016321"/>
    <lineage>
        <taxon>Eukaryota</taxon>
        <taxon>Fungi</taxon>
        <taxon>Dikarya</taxon>
        <taxon>Ascomycota</taxon>
        <taxon>Pezizomycotina</taxon>
        <taxon>Dothideomycetes</taxon>
        <taxon>Dothideomycetes incertae sedis</taxon>
        <taxon>Botryosphaeriales</taxon>
        <taxon>Phyllostictaceae</taxon>
        <taxon>Phyllosticta</taxon>
    </lineage>
</organism>
<evidence type="ECO:0000256" key="1">
    <source>
        <dbReference type="SAM" id="MobiDB-lite"/>
    </source>
</evidence>
<reference evidence="2 3" key="1">
    <citation type="submission" date="2024-04" db="EMBL/GenBank/DDBJ databases">
        <title>Phyllosticta paracitricarpa is synonymous to the EU quarantine fungus P. citricarpa based on phylogenomic analyses.</title>
        <authorList>
            <consortium name="Lawrence Berkeley National Laboratory"/>
            <person name="Van ingen-buijs V.A."/>
            <person name="Van westerhoven A.C."/>
            <person name="Haridas S."/>
            <person name="Skiadas P."/>
            <person name="Martin F."/>
            <person name="Groenewald J.Z."/>
            <person name="Crous P.W."/>
            <person name="Seidl M.F."/>
        </authorList>
    </citation>
    <scope>NUCLEOTIDE SEQUENCE [LARGE SCALE GENOMIC DNA]</scope>
    <source>
        <strain evidence="2 3">CBS 141358</strain>
    </source>
</reference>
<proteinExistence type="predicted"/>
<comment type="caution">
    <text evidence="2">The sequence shown here is derived from an EMBL/GenBank/DDBJ whole genome shotgun (WGS) entry which is preliminary data.</text>
</comment>
<feature type="region of interest" description="Disordered" evidence="1">
    <location>
        <begin position="1"/>
        <end position="151"/>
    </location>
</feature>
<feature type="compositionally biased region" description="Polar residues" evidence="1">
    <location>
        <begin position="78"/>
        <end position="89"/>
    </location>
</feature>
<evidence type="ECO:0000313" key="2">
    <source>
        <dbReference type="EMBL" id="KAK7605942.1"/>
    </source>
</evidence>